<protein>
    <submittedName>
        <fullName evidence="1">Uncharacterized protein</fullName>
    </submittedName>
</protein>
<gene>
    <name evidence="1" type="ORF">EV421DRAFT_2055674</name>
</gene>
<evidence type="ECO:0000313" key="1">
    <source>
        <dbReference type="EMBL" id="KAK0444498.1"/>
    </source>
</evidence>
<accession>A0AA39MSE3</accession>
<dbReference type="Proteomes" id="UP001175226">
    <property type="component" value="Unassembled WGS sequence"/>
</dbReference>
<keyword evidence="2" id="KW-1185">Reference proteome</keyword>
<reference evidence="1" key="1">
    <citation type="submission" date="2023-06" db="EMBL/GenBank/DDBJ databases">
        <authorList>
            <consortium name="Lawrence Berkeley National Laboratory"/>
            <person name="Ahrendt S."/>
            <person name="Sahu N."/>
            <person name="Indic B."/>
            <person name="Wong-Bajracharya J."/>
            <person name="Merenyi Z."/>
            <person name="Ke H.-M."/>
            <person name="Monk M."/>
            <person name="Kocsube S."/>
            <person name="Drula E."/>
            <person name="Lipzen A."/>
            <person name="Balint B."/>
            <person name="Henrissat B."/>
            <person name="Andreopoulos B."/>
            <person name="Martin F.M."/>
            <person name="Harder C.B."/>
            <person name="Rigling D."/>
            <person name="Ford K.L."/>
            <person name="Foster G.D."/>
            <person name="Pangilinan J."/>
            <person name="Papanicolaou A."/>
            <person name="Barry K."/>
            <person name="LaButti K."/>
            <person name="Viragh M."/>
            <person name="Koriabine M."/>
            <person name="Yan M."/>
            <person name="Riley R."/>
            <person name="Champramary S."/>
            <person name="Plett K.L."/>
            <person name="Tsai I.J."/>
            <person name="Slot J."/>
            <person name="Sipos G."/>
            <person name="Plett J."/>
            <person name="Nagy L.G."/>
            <person name="Grigoriev I.V."/>
        </authorList>
    </citation>
    <scope>NUCLEOTIDE SEQUENCE</scope>
    <source>
        <strain evidence="1">FPL87.14</strain>
    </source>
</reference>
<name>A0AA39MSE3_9AGAR</name>
<comment type="caution">
    <text evidence="1">The sequence shown here is derived from an EMBL/GenBank/DDBJ whole genome shotgun (WGS) entry which is preliminary data.</text>
</comment>
<evidence type="ECO:0000313" key="2">
    <source>
        <dbReference type="Proteomes" id="UP001175226"/>
    </source>
</evidence>
<dbReference type="EMBL" id="JAUEPT010000019">
    <property type="protein sequence ID" value="KAK0444498.1"/>
    <property type="molecule type" value="Genomic_DNA"/>
</dbReference>
<dbReference type="AlphaFoldDB" id="A0AA39MSE3"/>
<organism evidence="1 2">
    <name type="scientific">Armillaria borealis</name>
    <dbReference type="NCBI Taxonomy" id="47425"/>
    <lineage>
        <taxon>Eukaryota</taxon>
        <taxon>Fungi</taxon>
        <taxon>Dikarya</taxon>
        <taxon>Basidiomycota</taxon>
        <taxon>Agaricomycotina</taxon>
        <taxon>Agaricomycetes</taxon>
        <taxon>Agaricomycetidae</taxon>
        <taxon>Agaricales</taxon>
        <taxon>Marasmiineae</taxon>
        <taxon>Physalacriaceae</taxon>
        <taxon>Armillaria</taxon>
    </lineage>
</organism>
<sequence length="121" mass="13651">MCISGCDALETVHHVFVSCPAYNAFRQHATQTLITETWPQSLSRFYLGLTPPLPAITGLTGAKTSRLLVRIAHTWHTSCIRLAGRIWAEYRRRVRPAPSKKKNNVVAIDLPSFLYCLDRCP</sequence>
<proteinExistence type="predicted"/>